<evidence type="ECO:0000313" key="9">
    <source>
        <dbReference type="EMBL" id="MQL96578.1"/>
    </source>
</evidence>
<dbReference type="Gene3D" id="1.20.120.1750">
    <property type="match status" value="1"/>
</dbReference>
<evidence type="ECO:0000256" key="2">
    <source>
        <dbReference type="ARBA" id="ARBA00022723"/>
    </source>
</evidence>
<comment type="caution">
    <text evidence="9">The sequence shown here is derived from an EMBL/GenBank/DDBJ whole genome shotgun (WGS) entry which is preliminary data.</text>
</comment>
<dbReference type="InterPro" id="IPR044066">
    <property type="entry name" value="TRIAD_supradom"/>
</dbReference>
<feature type="compositionally biased region" description="Basic and acidic residues" evidence="7">
    <location>
        <begin position="35"/>
        <end position="47"/>
    </location>
</feature>
<evidence type="ECO:0000256" key="5">
    <source>
        <dbReference type="ARBA" id="ARBA00022786"/>
    </source>
</evidence>
<dbReference type="EMBL" id="NMUH01001931">
    <property type="protein sequence ID" value="MQL96578.1"/>
    <property type="molecule type" value="Genomic_DNA"/>
</dbReference>
<dbReference type="SUPFAM" id="SSF57850">
    <property type="entry name" value="RING/U-box"/>
    <property type="match status" value="1"/>
</dbReference>
<name>A0A843VJE2_COLES</name>
<keyword evidence="5" id="KW-0833">Ubl conjugation pathway</keyword>
<keyword evidence="2" id="KW-0479">Metal-binding</keyword>
<reference evidence="9" key="1">
    <citation type="submission" date="2017-07" db="EMBL/GenBank/DDBJ databases">
        <title>Taro Niue Genome Assembly and Annotation.</title>
        <authorList>
            <person name="Atibalentja N."/>
            <person name="Keating K."/>
            <person name="Fields C.J."/>
        </authorList>
    </citation>
    <scope>NUCLEOTIDE SEQUENCE</scope>
    <source>
        <strain evidence="9">Niue_2</strain>
        <tissue evidence="9">Leaf</tissue>
    </source>
</reference>
<dbReference type="AlphaFoldDB" id="A0A843VJE2"/>
<sequence length="272" mass="29135">MASAPSDNVLNHLASGEEKGEGDDYDGDDVGEGDSNYHDAEEGRSPTEDNWSILSEADLQIRQKNNISSTIVVLSVSRAAACRLLVHHGWSISKQLRKRKVDAGREATCGICFNAPPRGAGMGDAVGYDVFYRCMSGFCWNCGDKAHRLVDCGTAAAWKAKNSSSSANAKYVLAYCKPCPKCKRPIENNSDCMNMRCPPPCNFDFCCGRGEQCAGDGLHPEQLAVEGGDHGDGDDTVVLLEVIKAAIMVGTPEVPTAARRARSLSPSVMLAD</sequence>
<evidence type="ECO:0000256" key="3">
    <source>
        <dbReference type="ARBA" id="ARBA00022737"/>
    </source>
</evidence>
<proteinExistence type="predicted"/>
<dbReference type="GO" id="GO:0016740">
    <property type="term" value="F:transferase activity"/>
    <property type="evidence" value="ECO:0007669"/>
    <property type="project" value="UniProtKB-KW"/>
</dbReference>
<keyword evidence="3" id="KW-0677">Repeat</keyword>
<evidence type="ECO:0000259" key="8">
    <source>
        <dbReference type="PROSITE" id="PS51873"/>
    </source>
</evidence>
<keyword evidence="6" id="KW-0862">Zinc</keyword>
<evidence type="ECO:0000256" key="6">
    <source>
        <dbReference type="ARBA" id="ARBA00022833"/>
    </source>
</evidence>
<dbReference type="PROSITE" id="PS51873">
    <property type="entry name" value="TRIAD"/>
    <property type="match status" value="1"/>
</dbReference>
<feature type="domain" description="RING-type" evidence="8">
    <location>
        <begin position="1"/>
        <end position="234"/>
    </location>
</feature>
<keyword evidence="4" id="KW-0863">Zinc-finger</keyword>
<dbReference type="GO" id="GO:0008270">
    <property type="term" value="F:zinc ion binding"/>
    <property type="evidence" value="ECO:0007669"/>
    <property type="project" value="UniProtKB-KW"/>
</dbReference>
<evidence type="ECO:0000256" key="7">
    <source>
        <dbReference type="SAM" id="MobiDB-lite"/>
    </source>
</evidence>
<accession>A0A843VJE2</accession>
<feature type="region of interest" description="Disordered" evidence="7">
    <location>
        <begin position="1"/>
        <end position="48"/>
    </location>
</feature>
<feature type="compositionally biased region" description="Acidic residues" evidence="7">
    <location>
        <begin position="20"/>
        <end position="32"/>
    </location>
</feature>
<evidence type="ECO:0000256" key="4">
    <source>
        <dbReference type="ARBA" id="ARBA00022771"/>
    </source>
</evidence>
<keyword evidence="10" id="KW-1185">Reference proteome</keyword>
<protein>
    <recommendedName>
        <fullName evidence="8">RING-type domain-containing protein</fullName>
    </recommendedName>
</protein>
<organism evidence="9 10">
    <name type="scientific">Colocasia esculenta</name>
    <name type="common">Wild taro</name>
    <name type="synonym">Arum esculentum</name>
    <dbReference type="NCBI Taxonomy" id="4460"/>
    <lineage>
        <taxon>Eukaryota</taxon>
        <taxon>Viridiplantae</taxon>
        <taxon>Streptophyta</taxon>
        <taxon>Embryophyta</taxon>
        <taxon>Tracheophyta</taxon>
        <taxon>Spermatophyta</taxon>
        <taxon>Magnoliopsida</taxon>
        <taxon>Liliopsida</taxon>
        <taxon>Araceae</taxon>
        <taxon>Aroideae</taxon>
        <taxon>Colocasieae</taxon>
        <taxon>Colocasia</taxon>
    </lineage>
</organism>
<evidence type="ECO:0000313" key="10">
    <source>
        <dbReference type="Proteomes" id="UP000652761"/>
    </source>
</evidence>
<keyword evidence="1" id="KW-0808">Transferase</keyword>
<dbReference type="Proteomes" id="UP000652761">
    <property type="component" value="Unassembled WGS sequence"/>
</dbReference>
<evidence type="ECO:0000256" key="1">
    <source>
        <dbReference type="ARBA" id="ARBA00022679"/>
    </source>
</evidence>
<gene>
    <name evidence="9" type="ORF">Taro_029253</name>
</gene>